<comment type="caution">
    <text evidence="1">The sequence shown here is derived from an EMBL/GenBank/DDBJ whole genome shotgun (WGS) entry which is preliminary data.</text>
</comment>
<gene>
    <name evidence="1" type="ORF">I5M07_06245</name>
</gene>
<dbReference type="Gene3D" id="2.80.10.50">
    <property type="match status" value="6"/>
</dbReference>
<dbReference type="NCBIfam" id="TIGR02608">
    <property type="entry name" value="delta_60_rpt"/>
    <property type="match status" value="9"/>
</dbReference>
<dbReference type="InterPro" id="IPR013431">
    <property type="entry name" value="Delta_60_rpt"/>
</dbReference>
<dbReference type="SUPFAM" id="SSF63829">
    <property type="entry name" value="Calcium-dependent phosphotriesterase"/>
    <property type="match status" value="2"/>
</dbReference>
<dbReference type="Proteomes" id="UP000609172">
    <property type="component" value="Unassembled WGS sequence"/>
</dbReference>
<evidence type="ECO:0000313" key="2">
    <source>
        <dbReference type="Proteomes" id="UP000609172"/>
    </source>
</evidence>
<evidence type="ECO:0000313" key="1">
    <source>
        <dbReference type="EMBL" id="MBK0369436.1"/>
    </source>
</evidence>
<protein>
    <submittedName>
        <fullName evidence="1">Calcium-binding protein</fullName>
    </submittedName>
</protein>
<dbReference type="PANTHER" id="PTHR31778:SF2">
    <property type="entry name" value="BUD SITE SELECTION PROTEIN RAX2"/>
    <property type="match status" value="1"/>
</dbReference>
<dbReference type="Pfam" id="PF17164">
    <property type="entry name" value="DUF5122"/>
    <property type="match status" value="11"/>
</dbReference>
<accession>A0A934UIZ8</accession>
<name>A0A934UIZ8_9FLAO</name>
<dbReference type="AlphaFoldDB" id="A0A934UIZ8"/>
<keyword evidence="2" id="KW-1185">Reference proteome</keyword>
<sequence length="1278" mass="140273">MKNNYFLFVLLFSLSIIYAQQGKLDIRFNTKDDGLLGDGFDGTVNAISLYSDNKLLVGGNFNNFNGTPAAKICRLDSEGQIDASFLSGSGFNENVYCMLPLSNGHTLIGGNFTTYNGKTVSKLVKIDANGNLDESFSTKLGDIVKGIIYSLAEDNEGKIIIVGSFDKINTTSINRVARLLPDGTLDTSFLIGKGASLLTKAIAIQPDNKILLGGNFDTFSGESKSKLVRLHSDGTIDNSFTIGTGFNEEVEDLVIQPDGKILVGGNFTTYNNIAANKIIRLNIDGTIDNSFASGSGFDKGIVYKIALDGNGNILVGGSFNGNYDGIKVNRLLMLQDNGKIKSEFDIADGPSAALSDIAHDQNGFWYLGGNFTTYDGLNQGRVTKINEFGALEDGYLTPNVGFNLPVYRVLPLPDKKVLVGGSFKKFNGTSTTSLVCLEEDGTMDSNFNAKTSGVDNVVRAMLQLPDEKILVGGAFKTYNGVNVGRIVAINADGTLDNSIHFGTGFNNHVYCIARQSDGKFIIGGNFTSFNNEAANHIIRLNSDGSRDTSFNCLGTDKIIEEILIQPDGKIIVVGRFGTFNDATSSRMVRLNENGSTDTSFNVGTGFGNNIYAAALQPDGKIIVGGSFTTYMGFNQKKIARLNSDGSLDASFSIGAGFSKGDLRSIILQKDGKIVVGGTFTGTYSSKEVSRLLRLKSDGKIDESFSANLNGTLYTMAFTADNKLMIGGNFNSVSGKAKHRIARLRLCINSSEYNGNWSNQTATDGMELTFNQDFQISQNLNACSCKIAEGKKITIAEEKTLSLDFDLSGLGTLILQNKASLYQDDNEVVNSGKIIAEKKSTPMKNFDYTYWSSPVANQNFKALSPNTYPTNYYYWNNGWIFWTGIMKPGKGYICTVPRPGNYTNGEKAFEANSLTYEQPVKFEGIPNNGIILGETTVANRFHLVGNPYPSAISANEFLDKNPFLFGTIYLWTHDTPLQLKQNVKVYNAADYALYNRTGSTITGPKGVVPTGKIASGQGFFVSAKAPGTVFFSNEMRVKNQNNLFFKRTEITSKTTNNTVKLWLDLTNSQGAFKQLLIGYVPGATNEFDDDYDGISFNGNTFINFFSIANEKKYTIQGRQHPFTLSDEIELGYTSEIEGAFSITIHDLEGFSNQDAVFLEDKLLHREHNLQKGSYNFETSKGTFTDRFVLRFQSNLNLNEIEKKESIVVYSKEKSIWFSSEKEAIKEVFIYDLSGKLLFCKKEIYTNEYNWNFKTKLPAVVLSKMKLETNKVVTQKVILN</sequence>
<proteinExistence type="predicted"/>
<reference evidence="1" key="1">
    <citation type="submission" date="2020-12" db="EMBL/GenBank/DDBJ databases">
        <title>Bacterial novel species Flavobacterium sp. SE-1-e isolated from soil.</title>
        <authorList>
            <person name="Jung H.-Y."/>
        </authorList>
    </citation>
    <scope>NUCLEOTIDE SEQUENCE</scope>
    <source>
        <strain evidence="1">SE-1-e</strain>
    </source>
</reference>
<dbReference type="GO" id="GO:1902929">
    <property type="term" value="C:plasma membrane of growing cell tip"/>
    <property type="evidence" value="ECO:0007669"/>
    <property type="project" value="TreeGrafter"/>
</dbReference>
<dbReference type="EMBL" id="JAEHFV010000002">
    <property type="protein sequence ID" value="MBK0369436.1"/>
    <property type="molecule type" value="Genomic_DNA"/>
</dbReference>
<dbReference type="RefSeq" id="WP_200105360.1">
    <property type="nucleotide sequence ID" value="NZ_JAEHFV010000002.1"/>
</dbReference>
<organism evidence="1 2">
    <name type="scientific">Flavobacterium agrisoli</name>
    <dbReference type="NCBI Taxonomy" id="2793066"/>
    <lineage>
        <taxon>Bacteria</taxon>
        <taxon>Pseudomonadati</taxon>
        <taxon>Bacteroidota</taxon>
        <taxon>Flavobacteriia</taxon>
        <taxon>Flavobacteriales</taxon>
        <taxon>Flavobacteriaceae</taxon>
        <taxon>Flavobacterium</taxon>
    </lineage>
</organism>
<dbReference type="PANTHER" id="PTHR31778">
    <property type="entry name" value="BUD SITE SELECTION PROTEIN RAX2"/>
    <property type="match status" value="1"/>
</dbReference>